<keyword evidence="1" id="KW-0812">Transmembrane</keyword>
<dbReference type="Ensembl" id="ENSMAMT00000047662.1">
    <property type="protein sequence ID" value="ENSMAMP00000037893.1"/>
    <property type="gene ID" value="ENSMAMG00000028352.1"/>
</dbReference>
<keyword evidence="3" id="KW-1185">Reference proteome</keyword>
<reference evidence="2" key="2">
    <citation type="submission" date="2025-09" db="UniProtKB">
        <authorList>
            <consortium name="Ensembl"/>
        </authorList>
    </citation>
    <scope>IDENTIFICATION</scope>
</reference>
<sequence>CRQEPNQLCENYSWLVDIHLFICQWSQASLEAMKGQSVLLYEEHIKKLRHWADRINTLFVGLRYLCLTSLNFIIIAYILFTFVSSEGKLRVIEEEVLEQLVEQIKTKIYNGARQKSNSVVCAQLPSEAKALDSMVSFLMYDLKNTVSKAISGPFVDPTQNAKEMASRLKHTYLHYICNKYNIFLLSGMGLLYVPEKQVTVAELMSQQLEVHQNLITKVRVLERSCTGHRVHMWFKLK</sequence>
<protein>
    <submittedName>
        <fullName evidence="2">Uncharacterized protein</fullName>
    </submittedName>
</protein>
<dbReference type="AlphaFoldDB" id="A0A7N8WN47"/>
<dbReference type="InParanoid" id="A0A7N8WN47"/>
<organism evidence="2 3">
    <name type="scientific">Mastacembelus armatus</name>
    <name type="common">zig-zag eel</name>
    <dbReference type="NCBI Taxonomy" id="205130"/>
    <lineage>
        <taxon>Eukaryota</taxon>
        <taxon>Metazoa</taxon>
        <taxon>Chordata</taxon>
        <taxon>Craniata</taxon>
        <taxon>Vertebrata</taxon>
        <taxon>Euteleostomi</taxon>
        <taxon>Actinopterygii</taxon>
        <taxon>Neopterygii</taxon>
        <taxon>Teleostei</taxon>
        <taxon>Neoteleostei</taxon>
        <taxon>Acanthomorphata</taxon>
        <taxon>Anabantaria</taxon>
        <taxon>Synbranchiformes</taxon>
        <taxon>Mastacembelidae</taxon>
        <taxon>Mastacembelus</taxon>
    </lineage>
</organism>
<evidence type="ECO:0000313" key="2">
    <source>
        <dbReference type="Ensembl" id="ENSMAMP00000037893.1"/>
    </source>
</evidence>
<keyword evidence="1" id="KW-1133">Transmembrane helix</keyword>
<dbReference type="Proteomes" id="UP000261640">
    <property type="component" value="Unplaced"/>
</dbReference>
<evidence type="ECO:0000256" key="1">
    <source>
        <dbReference type="SAM" id="Phobius"/>
    </source>
</evidence>
<feature type="transmembrane region" description="Helical" evidence="1">
    <location>
        <begin position="55"/>
        <end position="80"/>
    </location>
</feature>
<evidence type="ECO:0000313" key="3">
    <source>
        <dbReference type="Proteomes" id="UP000261640"/>
    </source>
</evidence>
<reference evidence="2" key="1">
    <citation type="submission" date="2025-08" db="UniProtKB">
        <authorList>
            <consortium name="Ensembl"/>
        </authorList>
    </citation>
    <scope>IDENTIFICATION</scope>
</reference>
<name>A0A7N8WN47_9TELE</name>
<accession>A0A7N8WN47</accession>
<keyword evidence="1" id="KW-0472">Membrane</keyword>
<proteinExistence type="predicted"/>